<reference evidence="1" key="1">
    <citation type="submission" date="2013-07" db="EMBL/GenBank/DDBJ databases">
        <title>Sub-species coevolution in mutualistic symbiosis.</title>
        <authorList>
            <person name="Murfin K."/>
            <person name="Klassen J."/>
            <person name="Lee M."/>
            <person name="Forst S."/>
            <person name="Stock P."/>
            <person name="Goodrich-Blair H."/>
        </authorList>
    </citation>
    <scope>NUCLEOTIDE SEQUENCE [LARGE SCALE GENOMIC DNA]</scope>
    <source>
        <strain evidence="1">Oregonense</strain>
    </source>
</reference>
<comment type="caution">
    <text evidence="1">The sequence shown here is derived from an EMBL/GenBank/DDBJ whole genome shotgun (WGS) entry which is preliminary data.</text>
</comment>
<organism evidence="1">
    <name type="scientific">Xenorhabdus bovienii str. oregonense</name>
    <dbReference type="NCBI Taxonomy" id="1398202"/>
    <lineage>
        <taxon>Bacteria</taxon>
        <taxon>Pseudomonadati</taxon>
        <taxon>Pseudomonadota</taxon>
        <taxon>Gammaproteobacteria</taxon>
        <taxon>Enterobacterales</taxon>
        <taxon>Morganellaceae</taxon>
        <taxon>Xenorhabdus</taxon>
    </lineage>
</organism>
<dbReference type="RefSeq" id="WP_038253017.1">
    <property type="nucleotide sequence ID" value="NZ_CAWLUU010000041.1"/>
</dbReference>
<accession>A0A077NZE7</accession>
<protein>
    <submittedName>
        <fullName evidence="1">Uncharacterized protein</fullName>
    </submittedName>
</protein>
<sequence>MGLDIHFTTKNNEIIHVIMSETLHSNIFSSSTRWSSAKNLRKIKDYYKTDCLLKNKDASSFIHELSEMKDRVIEGKDELYKIIEKINGKEISFIRISGD</sequence>
<dbReference type="Proteomes" id="UP000028483">
    <property type="component" value="Unassembled WGS sequence"/>
</dbReference>
<name>A0A077NZE7_XENBV</name>
<dbReference type="AlphaFoldDB" id="A0A077NZE7"/>
<gene>
    <name evidence="1" type="ORF">XBO1_440006</name>
</gene>
<evidence type="ECO:0000313" key="1">
    <source>
        <dbReference type="EMBL" id="CDH07612.1"/>
    </source>
</evidence>
<proteinExistence type="predicted"/>
<dbReference type="HOGENOM" id="CLU_165979_0_0_6"/>
<dbReference type="EMBL" id="CBSX010000209">
    <property type="protein sequence ID" value="CDH07612.1"/>
    <property type="molecule type" value="Genomic_DNA"/>
</dbReference>